<evidence type="ECO:0000256" key="1">
    <source>
        <dbReference type="SAM" id="MobiDB-lite"/>
    </source>
</evidence>
<accession>A0A0S3SIM0</accession>
<proteinExistence type="predicted"/>
<dbReference type="EMBL" id="AP015040">
    <property type="protein sequence ID" value="BAT92693.1"/>
    <property type="molecule type" value="Genomic_DNA"/>
</dbReference>
<name>A0A0S3SIM0_PHAAN</name>
<gene>
    <name evidence="2" type="primary">Vigan.07G149800</name>
    <name evidence="2" type="ORF">VIGAN_07149800</name>
</gene>
<sequence length="81" mass="8953">MHKKETVSVPGTRSPYHRRSQPSPMHPIRKSPFPTAQSLLNRTKTSSSLPHAIILSRIHNMMVGFGISICKFGLCKGNVGL</sequence>
<evidence type="ECO:0000313" key="2">
    <source>
        <dbReference type="EMBL" id="BAT92693.1"/>
    </source>
</evidence>
<dbReference type="Proteomes" id="UP000291084">
    <property type="component" value="Chromosome 7"/>
</dbReference>
<organism evidence="2 3">
    <name type="scientific">Vigna angularis var. angularis</name>
    <dbReference type="NCBI Taxonomy" id="157739"/>
    <lineage>
        <taxon>Eukaryota</taxon>
        <taxon>Viridiplantae</taxon>
        <taxon>Streptophyta</taxon>
        <taxon>Embryophyta</taxon>
        <taxon>Tracheophyta</taxon>
        <taxon>Spermatophyta</taxon>
        <taxon>Magnoliopsida</taxon>
        <taxon>eudicotyledons</taxon>
        <taxon>Gunneridae</taxon>
        <taxon>Pentapetalae</taxon>
        <taxon>rosids</taxon>
        <taxon>fabids</taxon>
        <taxon>Fabales</taxon>
        <taxon>Fabaceae</taxon>
        <taxon>Papilionoideae</taxon>
        <taxon>50 kb inversion clade</taxon>
        <taxon>NPAAA clade</taxon>
        <taxon>indigoferoid/millettioid clade</taxon>
        <taxon>Phaseoleae</taxon>
        <taxon>Vigna</taxon>
    </lineage>
</organism>
<feature type="region of interest" description="Disordered" evidence="1">
    <location>
        <begin position="1"/>
        <end position="33"/>
    </location>
</feature>
<reference evidence="2 3" key="1">
    <citation type="journal article" date="2015" name="Sci. Rep.">
        <title>The power of single molecule real-time sequencing technology in the de novo assembly of a eukaryotic genome.</title>
        <authorList>
            <person name="Sakai H."/>
            <person name="Naito K."/>
            <person name="Ogiso-Tanaka E."/>
            <person name="Takahashi Y."/>
            <person name="Iseki K."/>
            <person name="Muto C."/>
            <person name="Satou K."/>
            <person name="Teruya K."/>
            <person name="Shiroma A."/>
            <person name="Shimoji M."/>
            <person name="Hirano T."/>
            <person name="Itoh T."/>
            <person name="Kaga A."/>
            <person name="Tomooka N."/>
        </authorList>
    </citation>
    <scope>NUCLEOTIDE SEQUENCE [LARGE SCALE GENOMIC DNA]</scope>
    <source>
        <strain evidence="3">cv. Shumari</strain>
    </source>
</reference>
<evidence type="ECO:0000313" key="3">
    <source>
        <dbReference type="Proteomes" id="UP000291084"/>
    </source>
</evidence>
<keyword evidence="3" id="KW-1185">Reference proteome</keyword>
<protein>
    <submittedName>
        <fullName evidence="2">Uncharacterized protein</fullName>
    </submittedName>
</protein>
<dbReference type="AlphaFoldDB" id="A0A0S3SIM0"/>